<evidence type="ECO:0000313" key="2">
    <source>
        <dbReference type="Proteomes" id="UP000326857"/>
    </source>
</evidence>
<reference evidence="1 2" key="1">
    <citation type="submission" date="2019-09" db="EMBL/GenBank/DDBJ databases">
        <authorList>
            <person name="Dittami M. S."/>
        </authorList>
    </citation>
    <scope>NUCLEOTIDE SEQUENCE [LARGE SCALE GENOMIC DNA]</scope>
    <source>
        <strain evidence="1">SPHINGO391</strain>
    </source>
</reference>
<dbReference type="AlphaFoldDB" id="A0A5E8AH25"/>
<gene>
    <name evidence="1" type="ORF">SPHINGO391_520047</name>
</gene>
<name>A0A5E8AH25_9SPHN</name>
<organism evidence="1 2">
    <name type="scientific">Sphingomonas aurantiaca</name>
    <dbReference type="NCBI Taxonomy" id="185949"/>
    <lineage>
        <taxon>Bacteria</taxon>
        <taxon>Pseudomonadati</taxon>
        <taxon>Pseudomonadota</taxon>
        <taxon>Alphaproteobacteria</taxon>
        <taxon>Sphingomonadales</taxon>
        <taxon>Sphingomonadaceae</taxon>
        <taxon>Sphingomonas</taxon>
    </lineage>
</organism>
<dbReference type="Proteomes" id="UP000326857">
    <property type="component" value="Unassembled WGS sequence"/>
</dbReference>
<accession>A0A5E8AH25</accession>
<proteinExistence type="predicted"/>
<evidence type="ECO:0000313" key="1">
    <source>
        <dbReference type="EMBL" id="VVT30646.1"/>
    </source>
</evidence>
<dbReference type="EMBL" id="CABVLI010000048">
    <property type="protein sequence ID" value="VVT30646.1"/>
    <property type="molecule type" value="Genomic_DNA"/>
</dbReference>
<sequence>MRTGCQELQSSKSAANIPFSDTLKIINVLDLPPEFLALLDSLSERLWFRTGPRVIDCFDQWGSACAAVMTPATPQKGDGVETMSQPSAAVSAGCNTMLAAVEEALGVRRRRLYHNAMEAWAR</sequence>
<protein>
    <submittedName>
        <fullName evidence="1">Uncharacterized protein</fullName>
    </submittedName>
</protein>